<dbReference type="Pfam" id="PF13715">
    <property type="entry name" value="CarbopepD_reg_2"/>
    <property type="match status" value="1"/>
</dbReference>
<evidence type="ECO:0000313" key="5">
    <source>
        <dbReference type="Proteomes" id="UP000294930"/>
    </source>
</evidence>
<organism evidence="4 5">
    <name type="scientific">Meridianimaribacter flavus</name>
    <dbReference type="NCBI Taxonomy" id="571115"/>
    <lineage>
        <taxon>Bacteria</taxon>
        <taxon>Pseudomonadati</taxon>
        <taxon>Bacteroidota</taxon>
        <taxon>Flavobacteriia</taxon>
        <taxon>Flavobacteriales</taxon>
        <taxon>Flavobacteriaceae</taxon>
        <taxon>Meridianimaribacter</taxon>
    </lineage>
</organism>
<evidence type="ECO:0000256" key="2">
    <source>
        <dbReference type="SAM" id="SignalP"/>
    </source>
</evidence>
<dbReference type="Gene3D" id="2.60.40.1120">
    <property type="entry name" value="Carboxypeptidase-like, regulatory domain"/>
    <property type="match status" value="1"/>
</dbReference>
<dbReference type="SUPFAM" id="SSF49464">
    <property type="entry name" value="Carboxypeptidase regulatory domain-like"/>
    <property type="match status" value="1"/>
</dbReference>
<feature type="signal peptide" evidence="2">
    <location>
        <begin position="1"/>
        <end position="18"/>
    </location>
</feature>
<evidence type="ECO:0000313" key="4">
    <source>
        <dbReference type="EMBL" id="TDY10138.1"/>
    </source>
</evidence>
<dbReference type="InterPro" id="IPR026444">
    <property type="entry name" value="Secre_tail"/>
</dbReference>
<dbReference type="Pfam" id="PF18962">
    <property type="entry name" value="Por_Secre_tail"/>
    <property type="match status" value="1"/>
</dbReference>
<feature type="domain" description="Secretion system C-terminal sorting" evidence="3">
    <location>
        <begin position="134"/>
        <end position="208"/>
    </location>
</feature>
<gene>
    <name evidence="4" type="ORF">A8975_2550</name>
</gene>
<evidence type="ECO:0000259" key="3">
    <source>
        <dbReference type="Pfam" id="PF18962"/>
    </source>
</evidence>
<name>A0ABY2G2C1_9FLAO</name>
<accession>A0ABY2G2C1</accession>
<dbReference type="NCBIfam" id="TIGR04183">
    <property type="entry name" value="Por_Secre_tail"/>
    <property type="match status" value="1"/>
</dbReference>
<feature type="chain" id="PRO_5046406627" evidence="2">
    <location>
        <begin position="19"/>
        <end position="210"/>
    </location>
</feature>
<evidence type="ECO:0000256" key="1">
    <source>
        <dbReference type="ARBA" id="ARBA00022729"/>
    </source>
</evidence>
<proteinExistence type="predicted"/>
<reference evidence="4 5" key="1">
    <citation type="submission" date="2019-03" db="EMBL/GenBank/DDBJ databases">
        <title>Genomic Encyclopedia of Type Strains, Phase III (KMG-III): the genomes of soil and plant-associated and newly described type strains.</title>
        <authorList>
            <person name="Whitman W."/>
        </authorList>
    </citation>
    <scope>NUCLEOTIDE SEQUENCE [LARGE SCALE GENOMIC DNA]</scope>
    <source>
        <strain evidence="4 5">CGMCC 1.10957</strain>
    </source>
</reference>
<dbReference type="EMBL" id="SOQZ01000006">
    <property type="protein sequence ID" value="TDY10138.1"/>
    <property type="molecule type" value="Genomic_DNA"/>
</dbReference>
<protein>
    <submittedName>
        <fullName evidence="4">Secreted protein (Por secretion system target)</fullName>
    </submittedName>
</protein>
<keyword evidence="1 2" id="KW-0732">Signal</keyword>
<dbReference type="RefSeq" id="WP_134200914.1">
    <property type="nucleotide sequence ID" value="NZ_SOQZ01000006.1"/>
</dbReference>
<dbReference type="InterPro" id="IPR008969">
    <property type="entry name" value="CarboxyPept-like_regulatory"/>
</dbReference>
<keyword evidence="5" id="KW-1185">Reference proteome</keyword>
<sequence>MKPTVFFLFFSLSFSFFGQNSISGTVYDTEGVLPFANVIVKQTSKGVIADENGKFTIEAKPTDTLQVSFLGYLPKDVHLQNIKDFDVVLDGYESLDEVVVTAFDSSCRTILTCCVCYISCEHICEEAKGVEPKIYPNPSSTGVFNFVSQRDYQTVEILIHDFSGRQIQKLQWSNFNKKGQIDLSGYQSGIYLVNIKADGTWLETKRIIKG</sequence>
<comment type="caution">
    <text evidence="4">The sequence shown here is derived from an EMBL/GenBank/DDBJ whole genome shotgun (WGS) entry which is preliminary data.</text>
</comment>
<dbReference type="Proteomes" id="UP000294930">
    <property type="component" value="Unassembled WGS sequence"/>
</dbReference>